<protein>
    <recommendedName>
        <fullName evidence="4">CU044_5270 family protein</fullName>
    </recommendedName>
</protein>
<dbReference type="RefSeq" id="WP_091079227.1">
    <property type="nucleotide sequence ID" value="NZ_FOHX01000003.1"/>
</dbReference>
<gene>
    <name evidence="2" type="ORF">SAMN05421811_103115</name>
</gene>
<evidence type="ECO:0008006" key="4">
    <source>
        <dbReference type="Google" id="ProtNLM"/>
    </source>
</evidence>
<dbReference type="AlphaFoldDB" id="A0A1I0EMC4"/>
<dbReference type="NCBIfam" id="NF038083">
    <property type="entry name" value="CU044_5270_fam"/>
    <property type="match status" value="1"/>
</dbReference>
<keyword evidence="3" id="KW-1185">Reference proteome</keyword>
<keyword evidence="1" id="KW-0472">Membrane</keyword>
<accession>A0A1I0EMC4</accession>
<dbReference type="OrthoDB" id="3509545at2"/>
<keyword evidence="1" id="KW-1133">Transmembrane helix</keyword>
<evidence type="ECO:0000256" key="1">
    <source>
        <dbReference type="SAM" id="Phobius"/>
    </source>
</evidence>
<reference evidence="2 3" key="1">
    <citation type="submission" date="2016-10" db="EMBL/GenBank/DDBJ databases">
        <authorList>
            <person name="de Groot N.N."/>
        </authorList>
    </citation>
    <scope>NUCLEOTIDE SEQUENCE [LARGE SCALE GENOMIC DNA]</scope>
    <source>
        <strain evidence="2 3">CGMCC 4.5598</strain>
    </source>
</reference>
<feature type="transmembrane region" description="Helical" evidence="1">
    <location>
        <begin position="49"/>
        <end position="68"/>
    </location>
</feature>
<dbReference type="EMBL" id="FOHX01000003">
    <property type="protein sequence ID" value="SET46396.1"/>
    <property type="molecule type" value="Genomic_DNA"/>
</dbReference>
<proteinExistence type="predicted"/>
<organism evidence="2 3">
    <name type="scientific">Nonomuraea wenchangensis</name>
    <dbReference type="NCBI Taxonomy" id="568860"/>
    <lineage>
        <taxon>Bacteria</taxon>
        <taxon>Bacillati</taxon>
        <taxon>Actinomycetota</taxon>
        <taxon>Actinomycetes</taxon>
        <taxon>Streptosporangiales</taxon>
        <taxon>Streptosporangiaceae</taxon>
        <taxon>Nonomuraea</taxon>
    </lineage>
</organism>
<dbReference type="STRING" id="568860.SAMN05421811_103115"/>
<keyword evidence="1" id="KW-0812">Transmembrane</keyword>
<sequence length="311" mass="33745">MTKIHDEFDLVRRMRAEVPVRQDLSGVERRLAELRTRRRPVKSRRLPRLRWGLALAAACVLGVGGWQLTRGGAAEGVRPAVAHHPATITAPAAVLERAALAAASTMAAEPGPDQWFYRQQTQHMPGGDLPTYESWHKLDGTRTAIRTEGGKLKVTDAERGPSHPGKTLAELRRLPTDPDELLRHFRSLPRELTPLSICAPECPAGTEQDVKAFGAIGWYMSYGRLVPPDTAAGMYRALAKIPNVRIEQNATDGDGRTGIGVVLDLGAAGKGSYILDPEDYHYLGLTVERDGVTAAMSVLSTGVVDEPGQVP</sequence>
<dbReference type="InterPro" id="IPR047789">
    <property type="entry name" value="CU044_5270-like"/>
</dbReference>
<dbReference type="Proteomes" id="UP000199361">
    <property type="component" value="Unassembled WGS sequence"/>
</dbReference>
<evidence type="ECO:0000313" key="3">
    <source>
        <dbReference type="Proteomes" id="UP000199361"/>
    </source>
</evidence>
<evidence type="ECO:0000313" key="2">
    <source>
        <dbReference type="EMBL" id="SET46396.1"/>
    </source>
</evidence>
<name>A0A1I0EMC4_9ACTN</name>